<keyword evidence="6 7" id="KW-0648">Protein biosynthesis</keyword>
<evidence type="ECO:0000256" key="3">
    <source>
        <dbReference type="ARBA" id="ARBA00009479"/>
    </source>
</evidence>
<dbReference type="InterPro" id="IPR001059">
    <property type="entry name" value="Transl_elong_P/YeiP_cen"/>
</dbReference>
<dbReference type="HAMAP" id="MF_00141">
    <property type="entry name" value="EF_P"/>
    <property type="match status" value="1"/>
</dbReference>
<dbReference type="Gene3D" id="2.30.30.30">
    <property type="match status" value="1"/>
</dbReference>
<dbReference type="GO" id="GO:0005829">
    <property type="term" value="C:cytosol"/>
    <property type="evidence" value="ECO:0007669"/>
    <property type="project" value="UniProtKB-ARBA"/>
</dbReference>
<dbReference type="InterPro" id="IPR008991">
    <property type="entry name" value="Translation_prot_SH3-like_sf"/>
</dbReference>
<comment type="similarity">
    <text evidence="3 7 9">Belongs to the elongation factor P family.</text>
</comment>
<dbReference type="SMART" id="SM01185">
    <property type="entry name" value="EFP"/>
    <property type="match status" value="1"/>
</dbReference>
<evidence type="ECO:0000256" key="9">
    <source>
        <dbReference type="RuleBase" id="RU004389"/>
    </source>
</evidence>
<protein>
    <recommendedName>
        <fullName evidence="7 8">Elongation factor P</fullName>
        <shortName evidence="7">EF-P</shortName>
    </recommendedName>
</protein>
<dbReference type="FunFam" id="2.30.30.30:FF:000003">
    <property type="entry name" value="Elongation factor P"/>
    <property type="match status" value="1"/>
</dbReference>
<dbReference type="PROSITE" id="PS01275">
    <property type="entry name" value="EFP"/>
    <property type="match status" value="1"/>
</dbReference>
<dbReference type="FunFam" id="2.40.50.140:FF:000009">
    <property type="entry name" value="Elongation factor P"/>
    <property type="match status" value="1"/>
</dbReference>
<dbReference type="InterPro" id="IPR013185">
    <property type="entry name" value="Transl_elong_KOW-like"/>
</dbReference>
<gene>
    <name evidence="7 12" type="primary">efp</name>
    <name evidence="12" type="ORF">MAGMO_0473</name>
</gene>
<keyword evidence="4 7" id="KW-0963">Cytoplasm</keyword>
<name>A0A1S7LE40_MAGMO</name>
<comment type="pathway">
    <text evidence="2 7">Protein biosynthesis; polypeptide chain elongation.</text>
</comment>
<dbReference type="CDD" id="cd05794">
    <property type="entry name" value="S1_EF-P_repeat_2"/>
    <property type="match status" value="1"/>
</dbReference>
<accession>A0A1S7LE40</accession>
<feature type="domain" description="Translation elongation factor P/YeiP central" evidence="11">
    <location>
        <begin position="67"/>
        <end position="121"/>
    </location>
</feature>
<evidence type="ECO:0000256" key="4">
    <source>
        <dbReference type="ARBA" id="ARBA00022490"/>
    </source>
</evidence>
<proteinExistence type="inferred from homology"/>
<dbReference type="EMBL" id="LO017727">
    <property type="protein sequence ID" value="CRH04683.1"/>
    <property type="molecule type" value="Genomic_DNA"/>
</dbReference>
<dbReference type="UniPathway" id="UPA00345"/>
<evidence type="ECO:0000256" key="8">
    <source>
        <dbReference type="NCBIfam" id="TIGR00038"/>
    </source>
</evidence>
<dbReference type="AlphaFoldDB" id="A0A1S7LE40"/>
<evidence type="ECO:0000259" key="10">
    <source>
        <dbReference type="SMART" id="SM00841"/>
    </source>
</evidence>
<dbReference type="Gene3D" id="2.40.50.140">
    <property type="entry name" value="Nucleic acid-binding proteins"/>
    <property type="match status" value="2"/>
</dbReference>
<dbReference type="GO" id="GO:0003746">
    <property type="term" value="F:translation elongation factor activity"/>
    <property type="evidence" value="ECO:0007669"/>
    <property type="project" value="UniProtKB-UniRule"/>
</dbReference>
<dbReference type="PANTHER" id="PTHR30053:SF12">
    <property type="entry name" value="ELONGATION FACTOR P (EF-P) FAMILY PROTEIN"/>
    <property type="match status" value="1"/>
</dbReference>
<dbReference type="PANTHER" id="PTHR30053">
    <property type="entry name" value="ELONGATION FACTOR P"/>
    <property type="match status" value="1"/>
</dbReference>
<evidence type="ECO:0000256" key="5">
    <source>
        <dbReference type="ARBA" id="ARBA00022768"/>
    </source>
</evidence>
<reference evidence="12" key="1">
    <citation type="submission" date="2015-04" db="EMBL/GenBank/DDBJ databases">
        <authorList>
            <person name="Syromyatnikov M.Y."/>
            <person name="Popov V.N."/>
        </authorList>
    </citation>
    <scope>NUCLEOTIDE SEQUENCE</scope>
    <source>
        <strain evidence="12">MO-1</strain>
    </source>
</reference>
<organism evidence="12">
    <name type="scientific">Magnetococcus massalia (strain MO-1)</name>
    <dbReference type="NCBI Taxonomy" id="451514"/>
    <lineage>
        <taxon>Bacteria</taxon>
        <taxon>Pseudomonadati</taxon>
        <taxon>Pseudomonadota</taxon>
        <taxon>Magnetococcia</taxon>
        <taxon>Magnetococcales</taxon>
        <taxon>Magnetococcaceae</taxon>
        <taxon>Magnetococcus</taxon>
    </lineage>
</organism>
<comment type="function">
    <text evidence="7">Involved in peptide bond synthesis. Stimulates efficient translation and peptide-bond synthesis on native or reconstituted 70S ribosomes in vitro. Probably functions indirectly by altering the affinity of the ribosome for aminoacyl-tRNA, thus increasing their reactivity as acceptors for peptidyl transferase.</text>
</comment>
<evidence type="ECO:0000256" key="7">
    <source>
        <dbReference type="HAMAP-Rule" id="MF_00141"/>
    </source>
</evidence>
<dbReference type="SUPFAM" id="SSF50104">
    <property type="entry name" value="Translation proteins SH3-like domain"/>
    <property type="match status" value="1"/>
</dbReference>
<dbReference type="GO" id="GO:0043043">
    <property type="term" value="P:peptide biosynthetic process"/>
    <property type="evidence" value="ECO:0007669"/>
    <property type="project" value="InterPro"/>
</dbReference>
<sequence length="187" mass="21048">MLSHNQLKQGTKVLIDDQPWVIVKADFVKPGKGQAFTKIKIKNLIDGRVIERTFKSSDSVAKASIMEKEMQYLYSDGDAWHFMDPASYEQVALTEKQVEDCLLWLKEEETYEVTLWEDRAIAVVPPAFLTLLITHCEPGVKGDTVTGATKPATLETGAEIKVPLFVNEGERVKVDTRKGEYMERAKG</sequence>
<dbReference type="InterPro" id="IPR012340">
    <property type="entry name" value="NA-bd_OB-fold"/>
</dbReference>
<dbReference type="SMART" id="SM00841">
    <property type="entry name" value="Elong-fact-P_C"/>
    <property type="match status" value="1"/>
</dbReference>
<dbReference type="InterPro" id="IPR011768">
    <property type="entry name" value="Transl_elongation_fac_P"/>
</dbReference>
<evidence type="ECO:0000259" key="11">
    <source>
        <dbReference type="SMART" id="SM01185"/>
    </source>
</evidence>
<dbReference type="CDD" id="cd04470">
    <property type="entry name" value="S1_EF-P_repeat_1"/>
    <property type="match status" value="1"/>
</dbReference>
<evidence type="ECO:0000256" key="1">
    <source>
        <dbReference type="ARBA" id="ARBA00004496"/>
    </source>
</evidence>
<dbReference type="PIRSF" id="PIRSF005901">
    <property type="entry name" value="EF-P"/>
    <property type="match status" value="1"/>
</dbReference>
<dbReference type="InterPro" id="IPR014722">
    <property type="entry name" value="Rib_uL2_dom2"/>
</dbReference>
<dbReference type="InterPro" id="IPR020599">
    <property type="entry name" value="Transl_elong_fac_P/YeiP"/>
</dbReference>
<dbReference type="InterPro" id="IPR015365">
    <property type="entry name" value="Elong-fact-P_C"/>
</dbReference>
<dbReference type="NCBIfam" id="TIGR00038">
    <property type="entry name" value="efp"/>
    <property type="match status" value="1"/>
</dbReference>
<dbReference type="Pfam" id="PF09285">
    <property type="entry name" value="Elong-fact-P_C"/>
    <property type="match status" value="1"/>
</dbReference>
<dbReference type="Pfam" id="PF08207">
    <property type="entry name" value="EFP_N"/>
    <property type="match status" value="1"/>
</dbReference>
<keyword evidence="5 7" id="KW-0251">Elongation factor</keyword>
<evidence type="ECO:0000313" key="12">
    <source>
        <dbReference type="EMBL" id="CRH04683.1"/>
    </source>
</evidence>
<evidence type="ECO:0000256" key="6">
    <source>
        <dbReference type="ARBA" id="ARBA00022917"/>
    </source>
</evidence>
<feature type="domain" description="Elongation factor P C-terminal" evidence="10">
    <location>
        <begin position="129"/>
        <end position="184"/>
    </location>
</feature>
<dbReference type="NCBIfam" id="NF001810">
    <property type="entry name" value="PRK00529.1"/>
    <property type="match status" value="1"/>
</dbReference>
<dbReference type="SUPFAM" id="SSF50249">
    <property type="entry name" value="Nucleic acid-binding proteins"/>
    <property type="match status" value="2"/>
</dbReference>
<evidence type="ECO:0000256" key="2">
    <source>
        <dbReference type="ARBA" id="ARBA00004815"/>
    </source>
</evidence>
<dbReference type="InterPro" id="IPR013852">
    <property type="entry name" value="Transl_elong_P/YeiP_CS"/>
</dbReference>
<dbReference type="Pfam" id="PF01132">
    <property type="entry name" value="EFP"/>
    <property type="match status" value="1"/>
</dbReference>
<comment type="subcellular location">
    <subcellularLocation>
        <location evidence="1 7">Cytoplasm</location>
    </subcellularLocation>
</comment>
<dbReference type="FunFam" id="2.40.50.140:FF:000004">
    <property type="entry name" value="Elongation factor P"/>
    <property type="match status" value="1"/>
</dbReference>